<gene>
    <name evidence="7" type="ORF">ONB1V03_LOCUS23439</name>
    <name evidence="8" type="ORF">ONB1V03_LOCUS23447</name>
</gene>
<dbReference type="InterPro" id="IPR036939">
    <property type="entry name" value="Cu2_ascorb_mOase_N_sf"/>
</dbReference>
<dbReference type="EMBL" id="OC974522">
    <property type="protein sequence ID" value="CAD7668578.1"/>
    <property type="molecule type" value="Genomic_DNA"/>
</dbReference>
<dbReference type="Pfam" id="PF01082">
    <property type="entry name" value="Cu2_monooxygen"/>
    <property type="match status" value="2"/>
</dbReference>
<dbReference type="PANTHER" id="PTHR10157:SF29">
    <property type="entry name" value="DOPAMINE BETA-HYDROXYLASE"/>
    <property type="match status" value="1"/>
</dbReference>
<dbReference type="GO" id="GO:0006589">
    <property type="term" value="P:octopamine biosynthetic process"/>
    <property type="evidence" value="ECO:0007669"/>
    <property type="project" value="TreeGrafter"/>
</dbReference>
<dbReference type="AlphaFoldDB" id="A0A7R9R1W5"/>
<evidence type="ECO:0000256" key="5">
    <source>
        <dbReference type="ARBA" id="ARBA00023136"/>
    </source>
</evidence>
<dbReference type="InterPro" id="IPR000945">
    <property type="entry name" value="DBH-like"/>
</dbReference>
<keyword evidence="5" id="KW-0472">Membrane</keyword>
<dbReference type="InterPro" id="IPR000323">
    <property type="entry name" value="Cu2_ascorb_mOase_N"/>
</dbReference>
<dbReference type="Gene3D" id="2.60.120.310">
    <property type="entry name" value="Copper type II, ascorbate-dependent monooxygenase, N-terminal domain"/>
    <property type="match status" value="2"/>
</dbReference>
<feature type="domain" description="Copper type II ascorbate-dependent monooxygenase N-terminal" evidence="6">
    <location>
        <begin position="42"/>
        <end position="93"/>
    </location>
</feature>
<keyword evidence="3" id="KW-0812">Transmembrane</keyword>
<dbReference type="EMBL" id="CAJPVJ010059697">
    <property type="protein sequence ID" value="CAG2184027.1"/>
    <property type="molecule type" value="Genomic_DNA"/>
</dbReference>
<name>A0A7R9R1W5_9ACAR</name>
<dbReference type="EMBL" id="OC974444">
    <property type="protein sequence ID" value="CAD7668570.1"/>
    <property type="molecule type" value="Genomic_DNA"/>
</dbReference>
<comment type="subcellular location">
    <subcellularLocation>
        <location evidence="2">Membrane</location>
    </subcellularLocation>
</comment>
<dbReference type="GO" id="GO:0004500">
    <property type="term" value="F:dopamine beta-monooxygenase activity"/>
    <property type="evidence" value="ECO:0007669"/>
    <property type="project" value="InterPro"/>
</dbReference>
<evidence type="ECO:0000256" key="1">
    <source>
        <dbReference type="ARBA" id="ARBA00001973"/>
    </source>
</evidence>
<dbReference type="GO" id="GO:0030667">
    <property type="term" value="C:secretory granule membrane"/>
    <property type="evidence" value="ECO:0007669"/>
    <property type="project" value="TreeGrafter"/>
</dbReference>
<dbReference type="SUPFAM" id="SSF49742">
    <property type="entry name" value="PHM/PNGase F"/>
    <property type="match status" value="1"/>
</dbReference>
<keyword evidence="4" id="KW-1133">Transmembrane helix</keyword>
<dbReference type="GO" id="GO:0005507">
    <property type="term" value="F:copper ion binding"/>
    <property type="evidence" value="ECO:0007669"/>
    <property type="project" value="InterPro"/>
</dbReference>
<comment type="cofactor">
    <cofactor evidence="1">
        <name>Cu(2+)</name>
        <dbReference type="ChEBI" id="CHEBI:29036"/>
    </cofactor>
</comment>
<feature type="non-terminal residue" evidence="7">
    <location>
        <position position="99"/>
    </location>
</feature>
<dbReference type="GO" id="GO:0042420">
    <property type="term" value="P:dopamine catabolic process"/>
    <property type="evidence" value="ECO:0007669"/>
    <property type="project" value="TreeGrafter"/>
</dbReference>
<dbReference type="GO" id="GO:0005615">
    <property type="term" value="C:extracellular space"/>
    <property type="evidence" value="ECO:0007669"/>
    <property type="project" value="TreeGrafter"/>
</dbReference>
<evidence type="ECO:0000256" key="4">
    <source>
        <dbReference type="ARBA" id="ARBA00022989"/>
    </source>
</evidence>
<dbReference type="OrthoDB" id="129121at2759"/>
<feature type="domain" description="Copper type II ascorbate-dependent monooxygenase N-terminal" evidence="6">
    <location>
        <begin position="1"/>
        <end position="41"/>
    </location>
</feature>
<accession>A0A7R9R1W5</accession>
<protein>
    <recommendedName>
        <fullName evidence="6">Copper type II ascorbate-dependent monooxygenase N-terminal domain-containing protein</fullName>
    </recommendedName>
</protein>
<evidence type="ECO:0000256" key="2">
    <source>
        <dbReference type="ARBA" id="ARBA00004370"/>
    </source>
</evidence>
<reference evidence="7" key="1">
    <citation type="submission" date="2020-11" db="EMBL/GenBank/DDBJ databases">
        <authorList>
            <person name="Tran Van P."/>
        </authorList>
    </citation>
    <scope>NUCLEOTIDE SEQUENCE</scope>
</reference>
<organism evidence="7">
    <name type="scientific">Oppiella nova</name>
    <dbReference type="NCBI Taxonomy" id="334625"/>
    <lineage>
        <taxon>Eukaryota</taxon>
        <taxon>Metazoa</taxon>
        <taxon>Ecdysozoa</taxon>
        <taxon>Arthropoda</taxon>
        <taxon>Chelicerata</taxon>
        <taxon>Arachnida</taxon>
        <taxon>Acari</taxon>
        <taxon>Acariformes</taxon>
        <taxon>Sarcoptiformes</taxon>
        <taxon>Oribatida</taxon>
        <taxon>Brachypylina</taxon>
        <taxon>Oppioidea</taxon>
        <taxon>Oppiidae</taxon>
        <taxon>Oppiella</taxon>
    </lineage>
</organism>
<evidence type="ECO:0000313" key="7">
    <source>
        <dbReference type="EMBL" id="CAD7668570.1"/>
    </source>
</evidence>
<dbReference type="Proteomes" id="UP000728032">
    <property type="component" value="Unassembled WGS sequence"/>
</dbReference>
<proteinExistence type="predicted"/>
<evidence type="ECO:0000313" key="8">
    <source>
        <dbReference type="EMBL" id="CAD7668578.1"/>
    </source>
</evidence>
<evidence type="ECO:0000313" key="9">
    <source>
        <dbReference type="Proteomes" id="UP000728032"/>
    </source>
</evidence>
<dbReference type="GO" id="GO:0042421">
    <property type="term" value="P:norepinephrine biosynthetic process"/>
    <property type="evidence" value="ECO:0007669"/>
    <property type="project" value="TreeGrafter"/>
</dbReference>
<dbReference type="InterPro" id="IPR008977">
    <property type="entry name" value="PHM/PNGase_F_dom_sf"/>
</dbReference>
<evidence type="ECO:0000256" key="3">
    <source>
        <dbReference type="ARBA" id="ARBA00022692"/>
    </source>
</evidence>
<feature type="non-terminal residue" evidence="7">
    <location>
        <position position="1"/>
    </location>
</feature>
<sequence length="99" mass="11179">VSVPDTDTTYWCRVHELPKELKDKHHIIQYQAVIQEGNEALPKILENCKRVIAAWAMGAGPLSYPKQAGLPIGGANYSLYAMLEIHYNNPELRSDWVDS</sequence>
<dbReference type="PANTHER" id="PTHR10157">
    <property type="entry name" value="DOPAMINE BETA HYDROXYLASE RELATED"/>
    <property type="match status" value="1"/>
</dbReference>
<keyword evidence="9" id="KW-1185">Reference proteome</keyword>
<dbReference type="EMBL" id="CAJPVJ010059619">
    <property type="protein sequence ID" value="CAG2184019.1"/>
    <property type="molecule type" value="Genomic_DNA"/>
</dbReference>
<evidence type="ECO:0000259" key="6">
    <source>
        <dbReference type="Pfam" id="PF01082"/>
    </source>
</evidence>